<name>A0ABM7G450_9SPHN</name>
<dbReference type="SUPFAM" id="SSF47384">
    <property type="entry name" value="Homodimeric domain of signal transducing histidine kinase"/>
    <property type="match status" value="1"/>
</dbReference>
<dbReference type="InterPro" id="IPR003661">
    <property type="entry name" value="HisK_dim/P_dom"/>
</dbReference>
<keyword evidence="8" id="KW-1185">Reference proteome</keyword>
<keyword evidence="3" id="KW-0597">Phosphoprotein</keyword>
<evidence type="ECO:0000313" key="8">
    <source>
        <dbReference type="Proteomes" id="UP001059971"/>
    </source>
</evidence>
<keyword evidence="5" id="KW-0418">Kinase</keyword>
<dbReference type="EMBL" id="AP018817">
    <property type="protein sequence ID" value="BBF70098.1"/>
    <property type="molecule type" value="Genomic_DNA"/>
</dbReference>
<evidence type="ECO:0000313" key="7">
    <source>
        <dbReference type="EMBL" id="BBF70098.1"/>
    </source>
</evidence>
<dbReference type="SMART" id="SM00387">
    <property type="entry name" value="HATPase_c"/>
    <property type="match status" value="1"/>
</dbReference>
<dbReference type="PANTHER" id="PTHR42878:SF13">
    <property type="entry name" value="HISTIDINE KINASE"/>
    <property type="match status" value="1"/>
</dbReference>
<dbReference type="PRINTS" id="PR00344">
    <property type="entry name" value="BCTRLSENSOR"/>
</dbReference>
<evidence type="ECO:0000256" key="3">
    <source>
        <dbReference type="ARBA" id="ARBA00022553"/>
    </source>
</evidence>
<dbReference type="SUPFAM" id="SSF55874">
    <property type="entry name" value="ATPase domain of HSP90 chaperone/DNA topoisomerase II/histidine kinase"/>
    <property type="match status" value="1"/>
</dbReference>
<dbReference type="InterPro" id="IPR036097">
    <property type="entry name" value="HisK_dim/P_sf"/>
</dbReference>
<dbReference type="Proteomes" id="UP001059971">
    <property type="component" value="Chromosome 1"/>
</dbReference>
<dbReference type="RefSeq" id="WP_224546112.1">
    <property type="nucleotide sequence ID" value="NZ_AP018817.1"/>
</dbReference>
<sequence length="460" mass="49362">MNMPSRPGILRAALSADGRLLSADAPLLALQREAGADLGAPFAVPQLMAIARLAARLGVLVSRPVVAAAQRGDIDMWVRAKPESDKGVSLSVVDWRERPAAPLPPDDGRREADMAALADGWTWQIDTQLRFQMVLAGNGDSGALPTNPPVPGARFSSYFQLEADSDGDMAMLRGFAQRCAFRDQRAVMASDMARRFRLSAFPMFDHGGQLTGYRGTAFPLERAVVAPVAEDAPLTLYPVEFGRRLDRSLRQPLGRIIANADTISAQLEGPLRPDYAGYANDIAAAGRHLMALVDDLADLQAIDRPDFSVVAEEVDLADLGRRAAGLLAVKALDRRITIVAPAPDASLLAMGEFRRILQILVNLIGNAVRYSPEGTQVRIATEWESGQARIAVIDQGAGVAPADRERIFEKFERLGRDDAGGSGLGLYISRRLARAMNGDIRIGGAPGEGARFILSLPVGG</sequence>
<accession>A0ABM7G450</accession>
<dbReference type="Gene3D" id="1.10.287.130">
    <property type="match status" value="1"/>
</dbReference>
<evidence type="ECO:0000259" key="6">
    <source>
        <dbReference type="PROSITE" id="PS50109"/>
    </source>
</evidence>
<dbReference type="Gene3D" id="3.30.565.10">
    <property type="entry name" value="Histidine kinase-like ATPase, C-terminal domain"/>
    <property type="match status" value="1"/>
</dbReference>
<comment type="catalytic activity">
    <reaction evidence="1">
        <text>ATP + protein L-histidine = ADP + protein N-phospho-L-histidine.</text>
        <dbReference type="EC" id="2.7.13.3"/>
    </reaction>
</comment>
<protein>
    <recommendedName>
        <fullName evidence="2">histidine kinase</fullName>
        <ecNumber evidence="2">2.7.13.3</ecNumber>
    </recommendedName>
</protein>
<proteinExistence type="predicted"/>
<dbReference type="CDD" id="cd00082">
    <property type="entry name" value="HisKA"/>
    <property type="match status" value="1"/>
</dbReference>
<evidence type="ECO:0000256" key="4">
    <source>
        <dbReference type="ARBA" id="ARBA00022679"/>
    </source>
</evidence>
<evidence type="ECO:0000256" key="2">
    <source>
        <dbReference type="ARBA" id="ARBA00012438"/>
    </source>
</evidence>
<keyword evidence="4" id="KW-0808">Transferase</keyword>
<dbReference type="InterPro" id="IPR036890">
    <property type="entry name" value="HATPase_C_sf"/>
</dbReference>
<dbReference type="InterPro" id="IPR003594">
    <property type="entry name" value="HATPase_dom"/>
</dbReference>
<evidence type="ECO:0000256" key="1">
    <source>
        <dbReference type="ARBA" id="ARBA00000085"/>
    </source>
</evidence>
<dbReference type="Pfam" id="PF02518">
    <property type="entry name" value="HATPase_c"/>
    <property type="match status" value="1"/>
</dbReference>
<dbReference type="PANTHER" id="PTHR42878">
    <property type="entry name" value="TWO-COMPONENT HISTIDINE KINASE"/>
    <property type="match status" value="1"/>
</dbReference>
<dbReference type="InterPro" id="IPR004358">
    <property type="entry name" value="Sig_transdc_His_kin-like_C"/>
</dbReference>
<dbReference type="PROSITE" id="PS50109">
    <property type="entry name" value="HIS_KIN"/>
    <property type="match status" value="1"/>
</dbReference>
<dbReference type="InterPro" id="IPR050351">
    <property type="entry name" value="BphY/WalK/GraS-like"/>
</dbReference>
<evidence type="ECO:0000256" key="5">
    <source>
        <dbReference type="ARBA" id="ARBA00022777"/>
    </source>
</evidence>
<gene>
    <name evidence="7" type="ORF">SBA_ch1_22980</name>
</gene>
<organism evidence="7 8">
    <name type="scientific">Sphingomonas bisphenolicum</name>
    <dbReference type="NCBI Taxonomy" id="296544"/>
    <lineage>
        <taxon>Bacteria</taxon>
        <taxon>Pseudomonadati</taxon>
        <taxon>Pseudomonadota</taxon>
        <taxon>Alphaproteobacteria</taxon>
        <taxon>Sphingomonadales</taxon>
        <taxon>Sphingomonadaceae</taxon>
        <taxon>Sphingomonas</taxon>
    </lineage>
</organism>
<reference evidence="7" key="1">
    <citation type="submission" date="2018-07" db="EMBL/GenBank/DDBJ databases">
        <title>Complete genome sequence of Sphingomonas bisphenolicum strain AO1, a bisphenol A degradative bacterium isolated from Japanese farm field.</title>
        <authorList>
            <person name="Murakami M."/>
            <person name="Koh M."/>
            <person name="Koba S."/>
            <person name="Matsumura Y."/>
        </authorList>
    </citation>
    <scope>NUCLEOTIDE SEQUENCE</scope>
    <source>
        <strain evidence="7">AO1</strain>
    </source>
</reference>
<feature type="domain" description="Histidine kinase" evidence="6">
    <location>
        <begin position="244"/>
        <end position="460"/>
    </location>
</feature>
<dbReference type="EC" id="2.7.13.3" evidence="2"/>
<dbReference type="InterPro" id="IPR005467">
    <property type="entry name" value="His_kinase_dom"/>
</dbReference>